<dbReference type="RefSeq" id="WP_310028835.1">
    <property type="nucleotide sequence ID" value="NZ_JAVDVI010000024.1"/>
</dbReference>
<reference evidence="1 2" key="1">
    <citation type="submission" date="2023-07" db="EMBL/GenBank/DDBJ databases">
        <title>Sorghum-associated microbial communities from plants grown in Nebraska, USA.</title>
        <authorList>
            <person name="Schachtman D."/>
        </authorList>
    </citation>
    <scope>NUCLEOTIDE SEQUENCE [LARGE SCALE GENOMIC DNA]</scope>
    <source>
        <strain evidence="1 2">3773</strain>
    </source>
</reference>
<evidence type="ECO:0008006" key="3">
    <source>
        <dbReference type="Google" id="ProtNLM"/>
    </source>
</evidence>
<gene>
    <name evidence="1" type="ORF">J2X31_003636</name>
</gene>
<dbReference type="EMBL" id="JAVDVI010000024">
    <property type="protein sequence ID" value="MDR6969603.1"/>
    <property type="molecule type" value="Genomic_DNA"/>
</dbReference>
<protein>
    <recommendedName>
        <fullName evidence="3">DUF4268 domain-containing protein</fullName>
    </recommendedName>
</protein>
<evidence type="ECO:0000313" key="2">
    <source>
        <dbReference type="Proteomes" id="UP001255185"/>
    </source>
</evidence>
<keyword evidence="2" id="KW-1185">Reference proteome</keyword>
<name>A0ABU1TUR6_9FLAO</name>
<comment type="caution">
    <text evidence="1">The sequence shown here is derived from an EMBL/GenBank/DDBJ whole genome shotgun (WGS) entry which is preliminary data.</text>
</comment>
<organism evidence="1 2">
    <name type="scientific">Flavobacterium arsenatis</name>
    <dbReference type="NCBI Taxonomy" id="1484332"/>
    <lineage>
        <taxon>Bacteria</taxon>
        <taxon>Pseudomonadati</taxon>
        <taxon>Bacteroidota</taxon>
        <taxon>Flavobacteriia</taxon>
        <taxon>Flavobacteriales</taxon>
        <taxon>Flavobacteriaceae</taxon>
        <taxon>Flavobacterium</taxon>
    </lineage>
</organism>
<accession>A0ABU1TUR6</accession>
<dbReference type="Proteomes" id="UP001255185">
    <property type="component" value="Unassembled WGS sequence"/>
</dbReference>
<sequence>MGFEYKLRTKLTEKQINKIQFLLVDNITFDKKYKFDNKEFWEFRNAENKGKLPNINIVFENDGIYICQYGSSYMWTDLDKLKDYIESNKIEYELINYQE</sequence>
<proteinExistence type="predicted"/>
<evidence type="ECO:0000313" key="1">
    <source>
        <dbReference type="EMBL" id="MDR6969603.1"/>
    </source>
</evidence>